<dbReference type="Pfam" id="PF17844">
    <property type="entry name" value="SCP_3"/>
    <property type="match status" value="1"/>
</dbReference>
<evidence type="ECO:0000313" key="3">
    <source>
        <dbReference type="Proteomes" id="UP000662857"/>
    </source>
</evidence>
<dbReference type="KEGG" id="nhy:JQS43_24975"/>
<dbReference type="Proteomes" id="UP000662857">
    <property type="component" value="Chromosome"/>
</dbReference>
<dbReference type="InterPro" id="IPR036527">
    <property type="entry name" value="SCP2_sterol-bd_dom_sf"/>
</dbReference>
<dbReference type="AlphaFoldDB" id="A0A895YA77"/>
<proteinExistence type="predicted"/>
<accession>A0A895YA77</accession>
<keyword evidence="3" id="KW-1185">Reference proteome</keyword>
<name>A0A895YA77_9ACTN</name>
<gene>
    <name evidence="2" type="ORF">JQS43_24975</name>
</gene>
<evidence type="ECO:0000259" key="1">
    <source>
        <dbReference type="Pfam" id="PF17844"/>
    </source>
</evidence>
<dbReference type="EMBL" id="CP070499">
    <property type="protein sequence ID" value="QSB14674.1"/>
    <property type="molecule type" value="Genomic_DNA"/>
</dbReference>
<evidence type="ECO:0000313" key="2">
    <source>
        <dbReference type="EMBL" id="QSB14674.1"/>
    </source>
</evidence>
<organism evidence="2 3">
    <name type="scientific">Natronosporangium hydrolyticum</name>
    <dbReference type="NCBI Taxonomy" id="2811111"/>
    <lineage>
        <taxon>Bacteria</taxon>
        <taxon>Bacillati</taxon>
        <taxon>Actinomycetota</taxon>
        <taxon>Actinomycetes</taxon>
        <taxon>Micromonosporales</taxon>
        <taxon>Micromonosporaceae</taxon>
        <taxon>Natronosporangium</taxon>
    </lineage>
</organism>
<dbReference type="Gene3D" id="3.30.1050.40">
    <property type="match status" value="1"/>
</dbReference>
<reference evidence="2" key="1">
    <citation type="submission" date="2021-02" db="EMBL/GenBank/DDBJ databases">
        <title>Natrosporangium hydrolyticum gen. nov., sp. nov, a haloalkaliphilic actinobacterium from a soda solonchak soil.</title>
        <authorList>
            <person name="Sorokin D.Y."/>
            <person name="Khijniak T.V."/>
            <person name="Zakharycheva A.P."/>
            <person name="Boueva O.V."/>
            <person name="Ariskina E.V."/>
            <person name="Hahnke R.L."/>
            <person name="Bunk B."/>
            <person name="Sproer C."/>
            <person name="Schumann P."/>
            <person name="Evtushenko L.I."/>
            <person name="Kublanov I.V."/>
        </authorList>
    </citation>
    <scope>NUCLEOTIDE SEQUENCE</scope>
    <source>
        <strain evidence="2">DSM 106523</strain>
    </source>
</reference>
<sequence>MSGGPGKSAAILTVTGELAAGRTPDASDLAAAVRTLLRALSAAAPGRSVEVRVPPFGAVQCVDGPRHTRGTPPNLVEADPVTWVEVATGQVSWATAVATGRVQLSGGRADLSAYLPLWAPGDAESGRDVGHSRR</sequence>
<dbReference type="SUPFAM" id="SSF55718">
    <property type="entry name" value="SCP-like"/>
    <property type="match status" value="1"/>
</dbReference>
<dbReference type="InterPro" id="IPR041629">
    <property type="entry name" value="SCP_3"/>
</dbReference>
<feature type="domain" description="Bacterial SCP orthologue" evidence="1">
    <location>
        <begin position="27"/>
        <end position="117"/>
    </location>
</feature>
<dbReference type="RefSeq" id="WP_239676824.1">
    <property type="nucleotide sequence ID" value="NZ_CP070499.1"/>
</dbReference>
<protein>
    <recommendedName>
        <fullName evidence="1">Bacterial SCP orthologue domain-containing protein</fullName>
    </recommendedName>
</protein>